<gene>
    <name evidence="4" type="ORF">HZA61_11050</name>
</gene>
<comment type="caution">
    <text evidence="4">The sequence shown here is derived from an EMBL/GenBank/DDBJ whole genome shotgun (WGS) entry which is preliminary data.</text>
</comment>
<dbReference type="Proteomes" id="UP000696931">
    <property type="component" value="Unassembled WGS sequence"/>
</dbReference>
<evidence type="ECO:0000313" key="5">
    <source>
        <dbReference type="Proteomes" id="UP000696931"/>
    </source>
</evidence>
<dbReference type="InterPro" id="IPR050695">
    <property type="entry name" value="N-acetylmuramoyl_amidase_3"/>
</dbReference>
<accession>A0A933SDA7</accession>
<dbReference type="GO" id="GO:0030288">
    <property type="term" value="C:outer membrane-bounded periplasmic space"/>
    <property type="evidence" value="ECO:0007669"/>
    <property type="project" value="TreeGrafter"/>
</dbReference>
<keyword evidence="1" id="KW-0378">Hydrolase</keyword>
<dbReference type="SMART" id="SM00646">
    <property type="entry name" value="Ami_3"/>
    <property type="match status" value="1"/>
</dbReference>
<feature type="domain" description="MurNAc-LAA" evidence="3">
    <location>
        <begin position="127"/>
        <end position="240"/>
    </location>
</feature>
<feature type="region of interest" description="Disordered" evidence="2">
    <location>
        <begin position="1"/>
        <end position="34"/>
    </location>
</feature>
<evidence type="ECO:0000256" key="2">
    <source>
        <dbReference type="SAM" id="MobiDB-lite"/>
    </source>
</evidence>
<dbReference type="CDD" id="cd02696">
    <property type="entry name" value="MurNAc-LAA"/>
    <property type="match status" value="1"/>
</dbReference>
<dbReference type="PANTHER" id="PTHR30404">
    <property type="entry name" value="N-ACETYLMURAMOYL-L-ALANINE AMIDASE"/>
    <property type="match status" value="1"/>
</dbReference>
<feature type="non-terminal residue" evidence="4">
    <location>
        <position position="1"/>
    </location>
</feature>
<feature type="compositionally biased region" description="Low complexity" evidence="2">
    <location>
        <begin position="16"/>
        <end position="29"/>
    </location>
</feature>
<organism evidence="4 5">
    <name type="scientific">Eiseniibacteriota bacterium</name>
    <dbReference type="NCBI Taxonomy" id="2212470"/>
    <lineage>
        <taxon>Bacteria</taxon>
        <taxon>Candidatus Eiseniibacteriota</taxon>
    </lineage>
</organism>
<evidence type="ECO:0000259" key="3">
    <source>
        <dbReference type="SMART" id="SM00646"/>
    </source>
</evidence>
<dbReference type="GO" id="GO:0009253">
    <property type="term" value="P:peptidoglycan catabolic process"/>
    <property type="evidence" value="ECO:0007669"/>
    <property type="project" value="InterPro"/>
</dbReference>
<dbReference type="EMBL" id="JACRIW010000079">
    <property type="protein sequence ID" value="MBI5170017.1"/>
    <property type="molecule type" value="Genomic_DNA"/>
</dbReference>
<dbReference type="PANTHER" id="PTHR30404:SF0">
    <property type="entry name" value="N-ACETYLMURAMOYL-L-ALANINE AMIDASE AMIC"/>
    <property type="match status" value="1"/>
</dbReference>
<proteinExistence type="predicted"/>
<name>A0A933SDA7_UNCEI</name>
<dbReference type="SUPFAM" id="SSF53187">
    <property type="entry name" value="Zn-dependent exopeptidases"/>
    <property type="match status" value="2"/>
</dbReference>
<reference evidence="4" key="1">
    <citation type="submission" date="2020-07" db="EMBL/GenBank/DDBJ databases">
        <title>Huge and variable diversity of episymbiotic CPR bacteria and DPANN archaea in groundwater ecosystems.</title>
        <authorList>
            <person name="He C.Y."/>
            <person name="Keren R."/>
            <person name="Whittaker M."/>
            <person name="Farag I.F."/>
            <person name="Doudna J."/>
            <person name="Cate J.H.D."/>
            <person name="Banfield J.F."/>
        </authorList>
    </citation>
    <scope>NUCLEOTIDE SEQUENCE</scope>
    <source>
        <strain evidence="4">NC_groundwater_1813_Pr3_B-0.1um_71_17</strain>
    </source>
</reference>
<dbReference type="Gene3D" id="3.40.630.40">
    <property type="entry name" value="Zn-dependent exopeptidases"/>
    <property type="match status" value="2"/>
</dbReference>
<dbReference type="Pfam" id="PF01520">
    <property type="entry name" value="Amidase_3"/>
    <property type="match status" value="2"/>
</dbReference>
<protein>
    <submittedName>
        <fullName evidence="4">N-acetylmuramoyl-L-alanine amidase</fullName>
    </submittedName>
</protein>
<sequence>TARTPGAAPAPPPARPAAAALATPPALTPSGRPVAGYVARRDSLPSAAERAALRSRRIVIDPGHGGYFRGSRGVNGLAEADVNLGVALRLRDLLAAEGAIVLMTRDRDRDFLTSSDSTLKLDLTERARIANAFAPDLFVSVHHNADPGGRHDVNETQTYYKLGDEGPSYDLGTDVHRAMVRNLGIETHKLLPGNFSVVRNSDAPALLTEASYLTNPDVEARLVTPEARQLEAEAIYLGVARWFARPRPVLDSLTVTNAVPGSMATVRSGIPEIAGHIRGACDVVDARIDGQSADVTLAEGRVFVRPREPLANGMHELVLGARLAAGGAARAGRLTFTVAKPLVTLEPELVGGGTWNGEEPRALRVRLRDEDGLPVSVVQPVHLRVAAAHGVAPVDTTVFAAGGEAWFYLRATRAFKRDVLKAFVRTMGETREITALARIPLDATASASVRTGWAAAMPEDRPLRDEQRLSWISRDGFVTVPSDSGDALLPQLPGWRLWGADSTWPPRFVPLAAHALRGRRIALDPEGGGDDAAGMGRSGTRAATLNLEVARTLAAMLRAAGASVVLTRNADAAVSELERVQVAERFRAERYLRIGHAAATPIAGYYFSSGGGRRWAQALARTCSELGVADSLATGESAKYALSQVSAVALYASSRRVDDPASEERLLAPGALRAEAYALFVALARELAPADTPAWPADSFTLLRPDGSPDSGALVTLGGALVLQADAAGVVRFVRTESGPLEVRSADSRASWRELLLDSDRGRTLTGAR</sequence>
<evidence type="ECO:0000313" key="4">
    <source>
        <dbReference type="EMBL" id="MBI5170017.1"/>
    </source>
</evidence>
<dbReference type="AlphaFoldDB" id="A0A933SDA7"/>
<evidence type="ECO:0000256" key="1">
    <source>
        <dbReference type="ARBA" id="ARBA00022801"/>
    </source>
</evidence>
<dbReference type="InterPro" id="IPR002508">
    <property type="entry name" value="MurNAc-LAA_cat"/>
</dbReference>
<dbReference type="GO" id="GO:0008745">
    <property type="term" value="F:N-acetylmuramoyl-L-alanine amidase activity"/>
    <property type="evidence" value="ECO:0007669"/>
    <property type="project" value="InterPro"/>
</dbReference>